<feature type="compositionally biased region" description="Low complexity" evidence="1">
    <location>
        <begin position="111"/>
        <end position="121"/>
    </location>
</feature>
<organism evidence="2 3">
    <name type="scientific">Gemmatirosa kalamazoonensis</name>
    <dbReference type="NCBI Taxonomy" id="861299"/>
    <lineage>
        <taxon>Bacteria</taxon>
        <taxon>Pseudomonadati</taxon>
        <taxon>Gemmatimonadota</taxon>
        <taxon>Gemmatimonadia</taxon>
        <taxon>Gemmatimonadales</taxon>
        <taxon>Gemmatimonadaceae</taxon>
        <taxon>Gemmatirosa</taxon>
    </lineage>
</organism>
<sequence length="156" mass="16855">MWDNRESKRNPRAPDFKCRDKACDGVIWPPRDAVPAPAAATDTTYEPRQWPAPAGTPDDPACPVCGGKMWDDRTSKRNPRAPDFKCRNKPKVMGGPGCPGVIWPPREGESRAPAAAGARPAAPRPAARPAPPPPAHDAPPPSDNDYPGYDDEDLPF</sequence>
<protein>
    <submittedName>
        <fullName evidence="2">Caspase-like domain-containing protein</fullName>
    </submittedName>
</protein>
<feature type="region of interest" description="Disordered" evidence="1">
    <location>
        <begin position="29"/>
        <end position="156"/>
    </location>
</feature>
<accession>W0RPZ8</accession>
<dbReference type="HOGENOM" id="CLU_1684037_0_0_0"/>
<feature type="compositionally biased region" description="Pro residues" evidence="1">
    <location>
        <begin position="122"/>
        <end position="142"/>
    </location>
</feature>
<reference evidence="2 3" key="1">
    <citation type="journal article" date="2014" name="Genome Announc.">
        <title>Genome Sequence and Methylome of Soil Bacterium Gemmatirosa kalamazoonensis KBS708T, a Member of the Rarely Cultivated Gemmatimonadetes Phylum.</title>
        <authorList>
            <person name="Debruyn J.M."/>
            <person name="Radosevich M."/>
            <person name="Wommack K.E."/>
            <person name="Polson S.W."/>
            <person name="Hauser L.J."/>
            <person name="Fawaz M.N."/>
            <person name="Korlach J."/>
            <person name="Tsai Y.C."/>
        </authorList>
    </citation>
    <scope>NUCLEOTIDE SEQUENCE [LARGE SCALE GENOMIC DNA]</scope>
    <source>
        <strain evidence="2 3">KBS708</strain>
    </source>
</reference>
<dbReference type="AlphaFoldDB" id="W0RPZ8"/>
<feature type="compositionally biased region" description="Low complexity" evidence="1">
    <location>
        <begin position="29"/>
        <end position="40"/>
    </location>
</feature>
<dbReference type="EMBL" id="CP007128">
    <property type="protein sequence ID" value="AHG91588.1"/>
    <property type="molecule type" value="Genomic_DNA"/>
</dbReference>
<evidence type="ECO:0000313" key="3">
    <source>
        <dbReference type="Proteomes" id="UP000019151"/>
    </source>
</evidence>
<proteinExistence type="predicted"/>
<dbReference type="KEGG" id="gba:J421_4051"/>
<dbReference type="InParanoid" id="W0RPZ8"/>
<evidence type="ECO:0000256" key="1">
    <source>
        <dbReference type="SAM" id="MobiDB-lite"/>
    </source>
</evidence>
<gene>
    <name evidence="2" type="ORF">J421_4051</name>
</gene>
<evidence type="ECO:0000313" key="2">
    <source>
        <dbReference type="EMBL" id="AHG91588.1"/>
    </source>
</evidence>
<name>W0RPZ8_9BACT</name>
<keyword evidence="3" id="KW-1185">Reference proteome</keyword>
<feature type="compositionally biased region" description="Basic and acidic residues" evidence="1">
    <location>
        <begin position="69"/>
        <end position="86"/>
    </location>
</feature>
<dbReference type="Proteomes" id="UP000019151">
    <property type="component" value="Chromosome"/>
</dbReference>